<evidence type="ECO:0000313" key="2">
    <source>
        <dbReference type="EMBL" id="JAT71586.1"/>
    </source>
</evidence>
<organism evidence="2">
    <name type="scientific">Auxenochlorella protothecoides</name>
    <name type="common">Green microalga</name>
    <name type="synonym">Chlorella protothecoides</name>
    <dbReference type="NCBI Taxonomy" id="3075"/>
    <lineage>
        <taxon>Eukaryota</taxon>
        <taxon>Viridiplantae</taxon>
        <taxon>Chlorophyta</taxon>
        <taxon>core chlorophytes</taxon>
        <taxon>Trebouxiophyceae</taxon>
        <taxon>Chlorellales</taxon>
        <taxon>Chlorellaceae</taxon>
        <taxon>Auxenochlorella</taxon>
    </lineage>
</organism>
<dbReference type="PANTHER" id="PTHR11803:SF39">
    <property type="entry name" value="2-IMINOBUTANOATE_2-IMINOPROPANOATE DEAMINASE"/>
    <property type="match status" value="1"/>
</dbReference>
<accession>A0A1D1ZXB9</accession>
<dbReference type="FunFam" id="3.30.1330.40:FF:000001">
    <property type="entry name" value="L-PSP family endoribonuclease"/>
    <property type="match status" value="1"/>
</dbReference>
<dbReference type="InterPro" id="IPR019897">
    <property type="entry name" value="RidA_CS"/>
</dbReference>
<dbReference type="PANTHER" id="PTHR11803">
    <property type="entry name" value="2-IMINOBUTANOATE/2-IMINOPROPANOATE DEAMINASE RIDA"/>
    <property type="match status" value="1"/>
</dbReference>
<dbReference type="SUPFAM" id="SSF55298">
    <property type="entry name" value="YjgF-like"/>
    <property type="match status" value="1"/>
</dbReference>
<comment type="similarity">
    <text evidence="1">Belongs to the RutC family.</text>
</comment>
<sequence length="196" mass="21289">TRAAANPLSSPCQIRYTTPRRCELINRMASLAFRTLPFVSLTNSTRAIPQRIAHNHRFPPRPRHIAMSSISREVIATENAPGAVGAYSQAIKANGFVYISGQVPLVPGTKNFNSEDVEEQAEQVMKNLEAILKEAGSSFSRVVKTTILLADIADFAKVNAVYGKYFPVDPPARAAYAVRDLPLGAKVEIEAVALAP</sequence>
<dbReference type="Gene3D" id="3.30.1330.40">
    <property type="entry name" value="RutC-like"/>
    <property type="match status" value="1"/>
</dbReference>
<gene>
    <name evidence="2" type="ORF">g.36323</name>
</gene>
<dbReference type="InterPro" id="IPR035959">
    <property type="entry name" value="RutC-like_sf"/>
</dbReference>
<proteinExistence type="inferred from homology"/>
<dbReference type="PROSITE" id="PS01094">
    <property type="entry name" value="UPF0076"/>
    <property type="match status" value="1"/>
</dbReference>
<dbReference type="GO" id="GO:0005829">
    <property type="term" value="C:cytosol"/>
    <property type="evidence" value="ECO:0007669"/>
    <property type="project" value="TreeGrafter"/>
</dbReference>
<dbReference type="CDD" id="cd00448">
    <property type="entry name" value="YjgF_YER057c_UK114_family"/>
    <property type="match status" value="1"/>
</dbReference>
<protein>
    <submittedName>
        <fullName evidence="2">Uncharacterized protein</fullName>
    </submittedName>
</protein>
<reference evidence="2" key="1">
    <citation type="submission" date="2015-08" db="EMBL/GenBank/DDBJ databases">
        <authorList>
            <person name="Babu N.S."/>
            <person name="Beckwith C.J."/>
            <person name="Beseler K.G."/>
            <person name="Brison A."/>
            <person name="Carone J.V."/>
            <person name="Caskin T.P."/>
            <person name="Diamond M."/>
            <person name="Durham M.E."/>
            <person name="Foxe J.M."/>
            <person name="Go M."/>
            <person name="Henderson B.A."/>
            <person name="Jones I.B."/>
            <person name="McGettigan J.A."/>
            <person name="Micheletti S.J."/>
            <person name="Nasrallah M.E."/>
            <person name="Ortiz D."/>
            <person name="Piller C.R."/>
            <person name="Privatt S.R."/>
            <person name="Schneider S.L."/>
            <person name="Sharp S."/>
            <person name="Smith T.C."/>
            <person name="Stanton J.D."/>
            <person name="Ullery H.E."/>
            <person name="Wilson R.J."/>
            <person name="Serrano M.G."/>
            <person name="Buck G."/>
            <person name="Lee V."/>
            <person name="Wang Y."/>
            <person name="Carvalho R."/>
            <person name="Voegtly L."/>
            <person name="Shi R."/>
            <person name="Duckworth R."/>
            <person name="Johnson A."/>
            <person name="Loviza R."/>
            <person name="Walstead R."/>
            <person name="Shah Z."/>
            <person name="Kiflezghi M."/>
            <person name="Wade K."/>
            <person name="Ball S.L."/>
            <person name="Bradley K.W."/>
            <person name="Asai D.J."/>
            <person name="Bowman C.A."/>
            <person name="Russell D.A."/>
            <person name="Pope W.H."/>
            <person name="Jacobs-Sera D."/>
            <person name="Hendrix R.W."/>
            <person name="Hatfull G.F."/>
        </authorList>
    </citation>
    <scope>NUCLEOTIDE SEQUENCE</scope>
</reference>
<evidence type="ECO:0000256" key="1">
    <source>
        <dbReference type="ARBA" id="ARBA00010552"/>
    </source>
</evidence>
<dbReference type="InterPro" id="IPR006056">
    <property type="entry name" value="RidA"/>
</dbReference>
<dbReference type="Pfam" id="PF01042">
    <property type="entry name" value="Ribonuc_L-PSP"/>
    <property type="match status" value="1"/>
</dbReference>
<dbReference type="InterPro" id="IPR006175">
    <property type="entry name" value="YjgF/YER057c/UK114"/>
</dbReference>
<dbReference type="GO" id="GO:0005739">
    <property type="term" value="C:mitochondrion"/>
    <property type="evidence" value="ECO:0007669"/>
    <property type="project" value="TreeGrafter"/>
</dbReference>
<name>A0A1D1ZXB9_AUXPR</name>
<dbReference type="GO" id="GO:0019239">
    <property type="term" value="F:deaminase activity"/>
    <property type="evidence" value="ECO:0007669"/>
    <property type="project" value="TreeGrafter"/>
</dbReference>
<dbReference type="AlphaFoldDB" id="A0A1D1ZXB9"/>
<feature type="non-terminal residue" evidence="2">
    <location>
        <position position="1"/>
    </location>
</feature>
<dbReference type="EMBL" id="GDKF01007036">
    <property type="protein sequence ID" value="JAT71586.1"/>
    <property type="molecule type" value="Transcribed_RNA"/>
</dbReference>
<dbReference type="NCBIfam" id="TIGR00004">
    <property type="entry name" value="Rid family detoxifying hydrolase"/>
    <property type="match status" value="1"/>
</dbReference>